<reference evidence="2 3" key="1">
    <citation type="submission" date="2020-08" db="EMBL/GenBank/DDBJ databases">
        <title>Genomic Encyclopedia of Type Strains, Phase III (KMG-III): the genomes of soil and plant-associated and newly described type strains.</title>
        <authorList>
            <person name="Whitman W."/>
        </authorList>
    </citation>
    <scope>NUCLEOTIDE SEQUENCE [LARGE SCALE GENOMIC DNA]</scope>
    <source>
        <strain evidence="2 3">CECT 8803</strain>
    </source>
</reference>
<sequence length="217" mass="24613">MWMWLRILSCIAVCLTAVAAFAVAGYYYGRDSASSETKQLERELDVLKAAVNTEGLISFLSDLKTYNETLFQFGSLADQISQLEKENSKLEEEIKKLNYNVTNSQLKIKITLEENTALRNDIKLLKEKLLIKYTPDKIVKIDAGNSYTFMDGLLTVGVLNVFNGWANLKVKNEDVTLDVGEQFPFKENNLKCVITLSSVNAEYKNQNVEIFLLCKQE</sequence>
<dbReference type="RefSeq" id="WP_183416192.1">
    <property type="nucleotide sequence ID" value="NZ_JACHXA010000004.1"/>
</dbReference>
<keyword evidence="3" id="KW-1185">Reference proteome</keyword>
<feature type="coiled-coil region" evidence="1">
    <location>
        <begin position="30"/>
        <end position="128"/>
    </location>
</feature>
<organism evidence="2 3">
    <name type="scientific">Limibacillus halophilus</name>
    <dbReference type="NCBI Taxonomy" id="1579333"/>
    <lineage>
        <taxon>Bacteria</taxon>
        <taxon>Pseudomonadati</taxon>
        <taxon>Pseudomonadota</taxon>
        <taxon>Alphaproteobacteria</taxon>
        <taxon>Rhodospirillales</taxon>
        <taxon>Rhodovibrionaceae</taxon>
        <taxon>Limibacillus</taxon>
    </lineage>
</organism>
<dbReference type="GO" id="GO:0051301">
    <property type="term" value="P:cell division"/>
    <property type="evidence" value="ECO:0007669"/>
    <property type="project" value="UniProtKB-KW"/>
</dbReference>
<dbReference type="Proteomes" id="UP000581135">
    <property type="component" value="Unassembled WGS sequence"/>
</dbReference>
<keyword evidence="1" id="KW-0175">Coiled coil</keyword>
<comment type="caution">
    <text evidence="2">The sequence shown here is derived from an EMBL/GenBank/DDBJ whole genome shotgun (WGS) entry which is preliminary data.</text>
</comment>
<name>A0A839SSA4_9PROT</name>
<keyword evidence="2" id="KW-0132">Cell division</keyword>
<dbReference type="AlphaFoldDB" id="A0A839SSA4"/>
<dbReference type="EMBL" id="JACHXA010000004">
    <property type="protein sequence ID" value="MBB3065352.1"/>
    <property type="molecule type" value="Genomic_DNA"/>
</dbReference>
<evidence type="ECO:0000256" key="1">
    <source>
        <dbReference type="SAM" id="Coils"/>
    </source>
</evidence>
<gene>
    <name evidence="2" type="ORF">FHR98_001639</name>
</gene>
<keyword evidence="2" id="KW-0131">Cell cycle</keyword>
<evidence type="ECO:0000313" key="2">
    <source>
        <dbReference type="EMBL" id="MBB3065352.1"/>
    </source>
</evidence>
<protein>
    <submittedName>
        <fullName evidence="2">Cell division protein FtsB</fullName>
    </submittedName>
</protein>
<accession>A0A839SSA4</accession>
<evidence type="ECO:0000313" key="3">
    <source>
        <dbReference type="Proteomes" id="UP000581135"/>
    </source>
</evidence>
<proteinExistence type="predicted"/>